<dbReference type="HOGENOM" id="CLU_2422591_0_0_0"/>
<evidence type="ECO:0000313" key="1">
    <source>
        <dbReference type="EMBL" id="AIE84775.1"/>
    </source>
</evidence>
<dbReference type="OrthoDB" id="180999at2"/>
<keyword evidence="2" id="KW-1185">Reference proteome</keyword>
<dbReference type="RefSeq" id="WP_025226610.1">
    <property type="nucleotide sequence ID" value="NZ_CP007139.1"/>
</dbReference>
<protein>
    <submittedName>
        <fullName evidence="1">Uncharacterized protein</fullName>
    </submittedName>
</protein>
<dbReference type="AlphaFoldDB" id="A0A068NPT1"/>
<dbReference type="EMBL" id="CP007139">
    <property type="protein sequence ID" value="AIE84775.1"/>
    <property type="molecule type" value="Genomic_DNA"/>
</dbReference>
<organism evidence="1 2">
    <name type="scientific">Fimbriimonas ginsengisoli Gsoil 348</name>
    <dbReference type="NCBI Taxonomy" id="661478"/>
    <lineage>
        <taxon>Bacteria</taxon>
        <taxon>Bacillati</taxon>
        <taxon>Armatimonadota</taxon>
        <taxon>Fimbriimonadia</taxon>
        <taxon>Fimbriimonadales</taxon>
        <taxon>Fimbriimonadaceae</taxon>
        <taxon>Fimbriimonas</taxon>
    </lineage>
</organism>
<dbReference type="Proteomes" id="UP000027982">
    <property type="component" value="Chromosome"/>
</dbReference>
<evidence type="ECO:0000313" key="2">
    <source>
        <dbReference type="Proteomes" id="UP000027982"/>
    </source>
</evidence>
<dbReference type="KEGG" id="fgi:OP10G_1407"/>
<sequence>MDYRIPPFEMDRLVRVVRREDMGDDRIAASLARVDGLPEPEPSNLITGPDCSHRPLIMQDGTLFNSRGIHALPQGIWPARRVEGVWVAKIQ</sequence>
<proteinExistence type="predicted"/>
<reference evidence="1 2" key="1">
    <citation type="journal article" date="2014" name="PLoS ONE">
        <title>The first complete genome sequence of the class fimbriimonadia in the phylum armatimonadetes.</title>
        <authorList>
            <person name="Hu Z.Y."/>
            <person name="Wang Y.Z."/>
            <person name="Im W.T."/>
            <person name="Wang S.Y."/>
            <person name="Zhao G.P."/>
            <person name="Zheng H.J."/>
            <person name="Quan Z.X."/>
        </authorList>
    </citation>
    <scope>NUCLEOTIDE SEQUENCE [LARGE SCALE GENOMIC DNA]</scope>
    <source>
        <strain evidence="1">Gsoil 348</strain>
    </source>
</reference>
<name>A0A068NPT1_FIMGI</name>
<accession>A0A068NPT1</accession>
<gene>
    <name evidence="1" type="ORF">OP10G_1407</name>
</gene>